<comment type="caution">
    <text evidence="3">Lacks conserved residue(s) required for the propagation of feature annotation.</text>
</comment>
<evidence type="ECO:0000256" key="2">
    <source>
        <dbReference type="ARBA" id="ARBA00023026"/>
    </source>
</evidence>
<evidence type="ECO:0000313" key="6">
    <source>
        <dbReference type="Proteomes" id="UP001610335"/>
    </source>
</evidence>
<evidence type="ECO:0000313" key="5">
    <source>
        <dbReference type="EMBL" id="KAL2819552.1"/>
    </source>
</evidence>
<proteinExistence type="predicted"/>
<evidence type="ECO:0000259" key="4">
    <source>
        <dbReference type="PROSITE" id="PS50941"/>
    </source>
</evidence>
<feature type="disulfide bond" evidence="3">
    <location>
        <begin position="105"/>
        <end position="119"/>
    </location>
</feature>
<dbReference type="Gene3D" id="3.30.60.10">
    <property type="entry name" value="Endochitinase-like"/>
    <property type="match status" value="1"/>
</dbReference>
<keyword evidence="6" id="KW-1185">Reference proteome</keyword>
<comment type="caution">
    <text evidence="5">The sequence shown here is derived from an EMBL/GenBank/DDBJ whole genome shotgun (WGS) entry which is preliminary data.</text>
</comment>
<dbReference type="PROSITE" id="PS50941">
    <property type="entry name" value="CHIT_BIND_I_2"/>
    <property type="match status" value="1"/>
</dbReference>
<protein>
    <recommendedName>
        <fullName evidence="4">Chitin-binding type-1 domain-containing protein</fullName>
    </recommendedName>
</protein>
<keyword evidence="1 3" id="KW-0147">Chitin-binding</keyword>
<keyword evidence="2" id="KW-0843">Virulence</keyword>
<organism evidence="5 6">
    <name type="scientific">Aspergillus cavernicola</name>
    <dbReference type="NCBI Taxonomy" id="176166"/>
    <lineage>
        <taxon>Eukaryota</taxon>
        <taxon>Fungi</taxon>
        <taxon>Dikarya</taxon>
        <taxon>Ascomycota</taxon>
        <taxon>Pezizomycotina</taxon>
        <taxon>Eurotiomycetes</taxon>
        <taxon>Eurotiomycetidae</taxon>
        <taxon>Eurotiales</taxon>
        <taxon>Aspergillaceae</taxon>
        <taxon>Aspergillus</taxon>
        <taxon>Aspergillus subgen. Nidulantes</taxon>
    </lineage>
</organism>
<sequence>MRTVSYRVHITKNLAIVVVRLFATPSPFDCGFARTIVFIAVLTKRNSGITVPEDLNTQIWDNCTNLWLDYDVCVAPVSATTVSEDGTCGPSYGNAICEGSSFGDCCSTSGYCGTGLEYCSPGNCVSGACEPNNGATANGTCGPDWGYTTCSNPNFGS</sequence>
<reference evidence="5 6" key="1">
    <citation type="submission" date="2024-07" db="EMBL/GenBank/DDBJ databases">
        <title>Section-level genome sequencing and comparative genomics of Aspergillus sections Usti and Cavernicolus.</title>
        <authorList>
            <consortium name="Lawrence Berkeley National Laboratory"/>
            <person name="Nybo J.L."/>
            <person name="Vesth T.C."/>
            <person name="Theobald S."/>
            <person name="Frisvad J.C."/>
            <person name="Larsen T.O."/>
            <person name="Kjaerboelling I."/>
            <person name="Rothschild-Mancinelli K."/>
            <person name="Lyhne E.K."/>
            <person name="Kogle M.E."/>
            <person name="Barry K."/>
            <person name="Clum A."/>
            <person name="Na H."/>
            <person name="Ledsgaard L."/>
            <person name="Lin J."/>
            <person name="Lipzen A."/>
            <person name="Kuo A."/>
            <person name="Riley R."/>
            <person name="Mondo S."/>
            <person name="LaButti K."/>
            <person name="Haridas S."/>
            <person name="Pangalinan J."/>
            <person name="Salamov A.A."/>
            <person name="Simmons B.A."/>
            <person name="Magnuson J.K."/>
            <person name="Chen J."/>
            <person name="Drula E."/>
            <person name="Henrissat B."/>
            <person name="Wiebenga A."/>
            <person name="Lubbers R.J."/>
            <person name="Gomes A.C."/>
            <person name="Makela M.R."/>
            <person name="Stajich J."/>
            <person name="Grigoriev I.V."/>
            <person name="Mortensen U.H."/>
            <person name="De vries R.P."/>
            <person name="Baker S.E."/>
            <person name="Andersen M.R."/>
        </authorList>
    </citation>
    <scope>NUCLEOTIDE SEQUENCE [LARGE SCALE GENOMIC DNA]</scope>
    <source>
        <strain evidence="5 6">CBS 600.67</strain>
    </source>
</reference>
<dbReference type="SUPFAM" id="SSF57016">
    <property type="entry name" value="Plant lectins/antimicrobial peptides"/>
    <property type="match status" value="1"/>
</dbReference>
<dbReference type="InterPro" id="IPR001002">
    <property type="entry name" value="Chitin-bd_1"/>
</dbReference>
<dbReference type="EMBL" id="JBFXLS010000076">
    <property type="protein sequence ID" value="KAL2819552.1"/>
    <property type="molecule type" value="Genomic_DNA"/>
</dbReference>
<feature type="domain" description="Chitin-binding type-1" evidence="4">
    <location>
        <begin position="85"/>
        <end position="131"/>
    </location>
</feature>
<evidence type="ECO:0000256" key="1">
    <source>
        <dbReference type="ARBA" id="ARBA00022669"/>
    </source>
</evidence>
<keyword evidence="3" id="KW-1015">Disulfide bond</keyword>
<dbReference type="Proteomes" id="UP001610335">
    <property type="component" value="Unassembled WGS sequence"/>
</dbReference>
<accession>A0ABR4HXU9</accession>
<name>A0ABR4HXU9_9EURO</name>
<dbReference type="InterPro" id="IPR036861">
    <property type="entry name" value="Endochitinase-like_sf"/>
</dbReference>
<evidence type="ECO:0000256" key="3">
    <source>
        <dbReference type="PROSITE-ProRule" id="PRU00261"/>
    </source>
</evidence>
<gene>
    <name evidence="5" type="ORF">BDW59DRAFT_165005</name>
</gene>